<dbReference type="InterPro" id="IPR045864">
    <property type="entry name" value="aa-tRNA-synth_II/BPL/LPL"/>
</dbReference>
<evidence type="ECO:0000256" key="6">
    <source>
        <dbReference type="ARBA" id="ARBA00023146"/>
    </source>
</evidence>
<dbReference type="Proteomes" id="UP001301728">
    <property type="component" value="Unassembled WGS sequence"/>
</dbReference>
<gene>
    <name evidence="7 9" type="primary">asnS</name>
    <name evidence="9" type="ORF">VB854_11650</name>
</gene>
<dbReference type="EC" id="6.1.1.22" evidence="7"/>
<keyword evidence="10" id="KW-1185">Reference proteome</keyword>
<keyword evidence="6 7" id="KW-0030">Aminoacyl-tRNA synthetase</keyword>
<keyword evidence="5 7" id="KW-0648">Protein biosynthesis</keyword>
<organism evidence="9 10">
    <name type="scientific">Limnoraphis robusta CCNP1315</name>
    <dbReference type="NCBI Taxonomy" id="3110306"/>
    <lineage>
        <taxon>Bacteria</taxon>
        <taxon>Bacillati</taxon>
        <taxon>Cyanobacteriota</taxon>
        <taxon>Cyanophyceae</taxon>
        <taxon>Oscillatoriophycideae</taxon>
        <taxon>Oscillatoriales</taxon>
        <taxon>Sirenicapillariaceae</taxon>
        <taxon>Limnoraphis</taxon>
    </lineage>
</organism>
<accession>A0ABU5TXJ1</accession>
<dbReference type="PROSITE" id="PS50862">
    <property type="entry name" value="AA_TRNA_LIGASE_II"/>
    <property type="match status" value="1"/>
</dbReference>
<dbReference type="SUPFAM" id="SSF50249">
    <property type="entry name" value="Nucleic acid-binding proteins"/>
    <property type="match status" value="1"/>
</dbReference>
<dbReference type="EMBL" id="JAYGHT010000042">
    <property type="protein sequence ID" value="MEA5519599.1"/>
    <property type="molecule type" value="Genomic_DNA"/>
</dbReference>
<dbReference type="Gene3D" id="3.30.930.10">
    <property type="entry name" value="Bira Bifunctional Protein, Domain 2"/>
    <property type="match status" value="1"/>
</dbReference>
<dbReference type="NCBIfam" id="NF003037">
    <property type="entry name" value="PRK03932.1"/>
    <property type="match status" value="1"/>
</dbReference>
<evidence type="ECO:0000256" key="7">
    <source>
        <dbReference type="HAMAP-Rule" id="MF_00534"/>
    </source>
</evidence>
<dbReference type="PRINTS" id="PR01042">
    <property type="entry name" value="TRNASYNTHASP"/>
</dbReference>
<comment type="subunit">
    <text evidence="7">Homodimer.</text>
</comment>
<keyword evidence="2 7" id="KW-0436">Ligase</keyword>
<protein>
    <recommendedName>
        <fullName evidence="7">Asparagine--tRNA ligase</fullName>
        <ecNumber evidence="7">6.1.1.22</ecNumber>
    </recommendedName>
    <alternativeName>
        <fullName evidence="7">Asparaginyl-tRNA synthetase</fullName>
        <shortName evidence="7">AsnRS</shortName>
    </alternativeName>
</protein>
<dbReference type="CDD" id="cd04318">
    <property type="entry name" value="EcAsnRS_like_N"/>
    <property type="match status" value="1"/>
</dbReference>
<name>A0ABU5TXJ1_9CYAN</name>
<keyword evidence="7" id="KW-0963">Cytoplasm</keyword>
<dbReference type="RefSeq" id="WP_323273218.1">
    <property type="nucleotide sequence ID" value="NZ_JAYGHT010000042.1"/>
</dbReference>
<dbReference type="InterPro" id="IPR004365">
    <property type="entry name" value="NA-bd_OB_tRNA"/>
</dbReference>
<dbReference type="GO" id="GO:0004816">
    <property type="term" value="F:asparagine-tRNA ligase activity"/>
    <property type="evidence" value="ECO:0007669"/>
    <property type="project" value="UniProtKB-EC"/>
</dbReference>
<comment type="similarity">
    <text evidence="1 7">Belongs to the class-II aminoacyl-tRNA synthetase family.</text>
</comment>
<reference evidence="9 10" key="1">
    <citation type="submission" date="2023-12" db="EMBL/GenBank/DDBJ databases">
        <title>Baltic Sea Cyanobacteria.</title>
        <authorList>
            <person name="Delbaje E."/>
            <person name="Fewer D.P."/>
            <person name="Shishido T.K."/>
        </authorList>
    </citation>
    <scope>NUCLEOTIDE SEQUENCE [LARGE SCALE GENOMIC DNA]</scope>
    <source>
        <strain evidence="9 10">CCNP 1315</strain>
    </source>
</reference>
<dbReference type="Pfam" id="PF00152">
    <property type="entry name" value="tRNA-synt_2"/>
    <property type="match status" value="1"/>
</dbReference>
<comment type="subcellular location">
    <subcellularLocation>
        <location evidence="7">Cytoplasm</location>
    </subcellularLocation>
</comment>
<dbReference type="InterPro" id="IPR006195">
    <property type="entry name" value="aa-tRNA-synth_II"/>
</dbReference>
<dbReference type="InterPro" id="IPR002312">
    <property type="entry name" value="Asp/Asn-tRNA-synth_IIb"/>
</dbReference>
<evidence type="ECO:0000256" key="5">
    <source>
        <dbReference type="ARBA" id="ARBA00022917"/>
    </source>
</evidence>
<proteinExistence type="inferred from homology"/>
<dbReference type="Gene3D" id="2.40.50.140">
    <property type="entry name" value="Nucleic acid-binding proteins"/>
    <property type="match status" value="1"/>
</dbReference>
<dbReference type="InterPro" id="IPR012340">
    <property type="entry name" value="NA-bd_OB-fold"/>
</dbReference>
<dbReference type="PANTHER" id="PTHR22594:SF34">
    <property type="entry name" value="ASPARAGINE--TRNA LIGASE, MITOCHONDRIAL-RELATED"/>
    <property type="match status" value="1"/>
</dbReference>
<evidence type="ECO:0000256" key="2">
    <source>
        <dbReference type="ARBA" id="ARBA00022598"/>
    </source>
</evidence>
<evidence type="ECO:0000313" key="9">
    <source>
        <dbReference type="EMBL" id="MEA5519599.1"/>
    </source>
</evidence>
<comment type="caution">
    <text evidence="9">The sequence shown here is derived from an EMBL/GenBank/DDBJ whole genome shotgun (WGS) entry which is preliminary data.</text>
</comment>
<dbReference type="Pfam" id="PF01336">
    <property type="entry name" value="tRNA_anti-codon"/>
    <property type="match status" value="1"/>
</dbReference>
<dbReference type="PANTHER" id="PTHR22594">
    <property type="entry name" value="ASPARTYL/LYSYL-TRNA SYNTHETASE"/>
    <property type="match status" value="1"/>
</dbReference>
<evidence type="ECO:0000256" key="1">
    <source>
        <dbReference type="ARBA" id="ARBA00008226"/>
    </source>
</evidence>
<dbReference type="CDD" id="cd00776">
    <property type="entry name" value="AsxRS_core"/>
    <property type="match status" value="1"/>
</dbReference>
<keyword evidence="3 7" id="KW-0547">Nucleotide-binding</keyword>
<evidence type="ECO:0000256" key="4">
    <source>
        <dbReference type="ARBA" id="ARBA00022840"/>
    </source>
</evidence>
<comment type="catalytic activity">
    <reaction evidence="7">
        <text>tRNA(Asn) + L-asparagine + ATP = L-asparaginyl-tRNA(Asn) + AMP + diphosphate + H(+)</text>
        <dbReference type="Rhea" id="RHEA:11180"/>
        <dbReference type="Rhea" id="RHEA-COMP:9659"/>
        <dbReference type="Rhea" id="RHEA-COMP:9674"/>
        <dbReference type="ChEBI" id="CHEBI:15378"/>
        <dbReference type="ChEBI" id="CHEBI:30616"/>
        <dbReference type="ChEBI" id="CHEBI:33019"/>
        <dbReference type="ChEBI" id="CHEBI:58048"/>
        <dbReference type="ChEBI" id="CHEBI:78442"/>
        <dbReference type="ChEBI" id="CHEBI:78515"/>
        <dbReference type="ChEBI" id="CHEBI:456215"/>
        <dbReference type="EC" id="6.1.1.22"/>
    </reaction>
</comment>
<dbReference type="NCBIfam" id="TIGR00457">
    <property type="entry name" value="asnS"/>
    <property type="match status" value="1"/>
</dbReference>
<evidence type="ECO:0000259" key="8">
    <source>
        <dbReference type="PROSITE" id="PS50862"/>
    </source>
</evidence>
<feature type="domain" description="Aminoacyl-transfer RNA synthetases class-II family profile" evidence="8">
    <location>
        <begin position="135"/>
        <end position="453"/>
    </location>
</feature>
<dbReference type="InterPro" id="IPR004522">
    <property type="entry name" value="Asn-tRNA-ligase"/>
</dbReference>
<dbReference type="InterPro" id="IPR004364">
    <property type="entry name" value="Aa-tRNA-synt_II"/>
</dbReference>
<dbReference type="HAMAP" id="MF_00534">
    <property type="entry name" value="Asn_tRNA_synth"/>
    <property type="match status" value="1"/>
</dbReference>
<dbReference type="SUPFAM" id="SSF55681">
    <property type="entry name" value="Class II aaRS and biotin synthetases"/>
    <property type="match status" value="1"/>
</dbReference>
<sequence>MTTRRIAEILRSGEPDEVVTVQGWVRTKREFKEFAFAEVNDGSAMANLQVVLNADLENYQDILKQLNTGASIEIVGTLVESPAKGQRLELKANSVMIYGDADPQTYVLQKKRHSFEFLRTIAHLRPRTNTYGAIFRVRNACSAAVHQFFQERGFLWIHTPIITASDCEGAGEMFGVTSLDLKNLPLTESKDVDFSKDFFGKPAFLTVSGQLQAEIMAMAFGNVYTFGPTFRAENSNTSRHLAEFWMIEPEMAFCDLEGDMDLAESFLKYIFKFVLEKCPEDMEFFNERIDKSVLETADNIINNQFERLTYTEAIKLLEKADKTFEFPVSWGLDLQSEHERYLAEDLFKKPVIVTDYPKDIKAFYMRLNEDGKTVRAMDVLAPKIGEIIGGSQREERLDVLENRMAEMDVNSEELWWYLDLRKYGTVPHAGFGLGFERVVQFMTGMANIRDVIPFPRTPMSIDF</sequence>
<keyword evidence="4 7" id="KW-0067">ATP-binding</keyword>
<evidence type="ECO:0000313" key="10">
    <source>
        <dbReference type="Proteomes" id="UP001301728"/>
    </source>
</evidence>
<evidence type="ECO:0000256" key="3">
    <source>
        <dbReference type="ARBA" id="ARBA00022741"/>
    </source>
</evidence>